<comment type="caution">
    <text evidence="1">The sequence shown here is derived from an EMBL/GenBank/DDBJ whole genome shotgun (WGS) entry which is preliminary data.</text>
</comment>
<name>A0A839EMZ3_9HYPH</name>
<sequence length="54" mass="6244">MSYAHGMVGMTIKLRELQERFDMIRQQSNRAWLLLLHMMNGAAIAVRSTIQPID</sequence>
<accession>A0A839EMZ3</accession>
<dbReference type="EMBL" id="JACGXN010000014">
    <property type="protein sequence ID" value="MBA8881451.1"/>
    <property type="molecule type" value="Genomic_DNA"/>
</dbReference>
<proteinExistence type="predicted"/>
<organism evidence="1 2">
    <name type="scientific">Phyllobacterium myrsinacearum</name>
    <dbReference type="NCBI Taxonomy" id="28101"/>
    <lineage>
        <taxon>Bacteria</taxon>
        <taxon>Pseudomonadati</taxon>
        <taxon>Pseudomonadota</taxon>
        <taxon>Alphaproteobacteria</taxon>
        <taxon>Hyphomicrobiales</taxon>
        <taxon>Phyllobacteriaceae</taxon>
        <taxon>Phyllobacterium</taxon>
    </lineage>
</organism>
<dbReference type="AlphaFoldDB" id="A0A839EMZ3"/>
<dbReference type="Proteomes" id="UP000549052">
    <property type="component" value="Unassembled WGS sequence"/>
</dbReference>
<evidence type="ECO:0000313" key="1">
    <source>
        <dbReference type="EMBL" id="MBA8881451.1"/>
    </source>
</evidence>
<gene>
    <name evidence="1" type="ORF">FHW16_005192</name>
</gene>
<reference evidence="1 2" key="1">
    <citation type="submission" date="2020-07" db="EMBL/GenBank/DDBJ databases">
        <title>Genomic Encyclopedia of Type Strains, Phase IV (KMG-V): Genome sequencing to study the core and pangenomes of soil and plant-associated prokaryotes.</title>
        <authorList>
            <person name="Whitman W."/>
        </authorList>
    </citation>
    <scope>NUCLEOTIDE SEQUENCE [LARGE SCALE GENOMIC DNA]</scope>
    <source>
        <strain evidence="1 2">AN3</strain>
    </source>
</reference>
<keyword evidence="2" id="KW-1185">Reference proteome</keyword>
<protein>
    <submittedName>
        <fullName evidence="1">Uncharacterized protein</fullName>
    </submittedName>
</protein>
<evidence type="ECO:0000313" key="2">
    <source>
        <dbReference type="Proteomes" id="UP000549052"/>
    </source>
</evidence>